<proteinExistence type="predicted"/>
<sequence>MKYKVTNLLEQEVKCGKLLFKPKETKILDKIPGEGFHIEKIETEKKIKLEDK</sequence>
<dbReference type="EMBL" id="MT141374">
    <property type="protein sequence ID" value="QJA59535.1"/>
    <property type="molecule type" value="Genomic_DNA"/>
</dbReference>
<evidence type="ECO:0000313" key="1">
    <source>
        <dbReference type="EMBL" id="QJA59535.1"/>
    </source>
</evidence>
<organism evidence="1">
    <name type="scientific">viral metagenome</name>
    <dbReference type="NCBI Taxonomy" id="1070528"/>
    <lineage>
        <taxon>unclassified sequences</taxon>
        <taxon>metagenomes</taxon>
        <taxon>organismal metagenomes</taxon>
    </lineage>
</organism>
<protein>
    <submittedName>
        <fullName evidence="1">Uncharacterized protein</fullName>
    </submittedName>
</protein>
<dbReference type="EMBL" id="MT142173">
    <property type="protein sequence ID" value="QJA75603.1"/>
    <property type="molecule type" value="Genomic_DNA"/>
</dbReference>
<dbReference type="AlphaFoldDB" id="A0A6M3IQK2"/>
<evidence type="ECO:0000313" key="2">
    <source>
        <dbReference type="EMBL" id="QJA75603.1"/>
    </source>
</evidence>
<accession>A0A6M3IQK2</accession>
<reference evidence="1" key="1">
    <citation type="submission" date="2020-03" db="EMBL/GenBank/DDBJ databases">
        <title>The deep terrestrial virosphere.</title>
        <authorList>
            <person name="Holmfeldt K."/>
            <person name="Nilsson E."/>
            <person name="Simone D."/>
            <person name="Lopez-Fernandez M."/>
            <person name="Wu X."/>
            <person name="de Brujin I."/>
            <person name="Lundin D."/>
            <person name="Andersson A."/>
            <person name="Bertilsson S."/>
            <person name="Dopson M."/>
        </authorList>
    </citation>
    <scope>NUCLEOTIDE SEQUENCE</scope>
    <source>
        <strain evidence="2">MM415A01743</strain>
        <strain evidence="1">MM415B01269</strain>
    </source>
</reference>
<name>A0A6M3IQK2_9ZZZZ</name>
<gene>
    <name evidence="2" type="ORF">MM415A01743_0015</name>
    <name evidence="1" type="ORF">MM415B01269_0005</name>
</gene>